<dbReference type="Proteomes" id="UP000281118">
    <property type="component" value="Unassembled WGS sequence"/>
</dbReference>
<dbReference type="FunFam" id="1.10.1200.10:FF:000005">
    <property type="entry name" value="Nonribosomal peptide synthetase 1"/>
    <property type="match status" value="1"/>
</dbReference>
<evidence type="ECO:0000256" key="4">
    <source>
        <dbReference type="ARBA" id="ARBA00022553"/>
    </source>
</evidence>
<dbReference type="SUPFAM" id="SSF56801">
    <property type="entry name" value="Acetyl-CoA synthetase-like"/>
    <property type="match status" value="1"/>
</dbReference>
<sequence length="1172" mass="127551">MSNFDATPLQLLEALASRGLALRLDGERLALQGDARLLADPALVRALRERKAELIALLREGQGADALPALEQGAIDRLAAKVPGGLRNVQDIYPLAPLQEGILFHHRLHRESEDGGDAYVMPTLLRFDSRERLEGFVQALREVIARHDILRTSVHWQELEQPVQVVQREADLEIAMLAAAPAEEALQRLRALADPRSCRLDVRRAPMLRGHAIGEEGSGRWLLQLLHHHLILDHTASQLLVHEVMLILQGRRDELPVPVPFRRFVAQARRGGSEAGHEAYFRRVLGDVEQATVPFGLDEVRGDGSGVLQSRGELEPGLARRLREQARLHGVGAASVFHLAWALVLARCCGASRDVVFGTVLFGRLQAGAEATRAMGMFLNTLPLRVRIDDGAETALRRVHADLAELMRHEHASLSLARRCSGLPAEAPLFTSLLNYRHSHREGRGGAASMAGIESLGGHDRTNYPFVLHVDDHGDGFGITAEIDRRIDARRIRGFVEQALRSLADALEAEPGRPLHRIEVLPESERLRVLSGFNATAADYPRGLLLHQLFERQAAQRPDATAVVFEGRSLSYAGLDAHANRLARRLRALGVAPDARVGIFMQRSEMLVVALLAVLKAGGAYLPLDPSHPPQRLREMIDEAGPVAVLADTGLAADLPAMVPTLALDRGALTDAPTEPDERGPEVRESHLAYVIYTSGSTGRPKGVMNEHRGIVNRLHWMQQAYALAPDDVVLQKTPLGFDVSVWEFFWPLMAGARLVLARPEGHKDPAYLCELIRESGVTTLHFVPSMLRLFLARLDGDADGAAACAGLRRVVCSGEALSAGLASRCRERLPHARLHNLYGPTEAAVDVSAWTCGDGDGDGDGEYVPIGRPVANTRLYLLDGALRPVPAGVAGELYIGGVQVARGYLGRPELTAQRFIADPFGGNGRLYRTGDLGRWRADGAIEYLGRTDFQVKLRGQRIEPGEIEARLRAVDGIADAVVLAREDRSGTPALVAYVVPGSAGDAPEPARLRGRLAEHLPEHMLPAAYVRLAALPLGANGKLDRKALPAPGDEAFGRRAFEPPQGEVEEALASIWSRLLGVERIGRHDSFLALGGHSLLAVQMLEQLRGRGWGIDVRAVFDRPGLAAMAAAVRTAPGAHEVQVPHNAIPAHFAHQEPEAEAGCDTESETEEFRL</sequence>
<feature type="region of interest" description="Disordered" evidence="5">
    <location>
        <begin position="1153"/>
        <end position="1172"/>
    </location>
</feature>
<dbReference type="FunFam" id="3.30.300.30:FF:000010">
    <property type="entry name" value="Enterobactin synthetase component F"/>
    <property type="match status" value="1"/>
</dbReference>
<dbReference type="InterPro" id="IPR006162">
    <property type="entry name" value="Ppantetheine_attach_site"/>
</dbReference>
<accession>A0A433MFU2</accession>
<keyword evidence="4" id="KW-0597">Phosphoprotein</keyword>
<dbReference type="InterPro" id="IPR025110">
    <property type="entry name" value="AMP-bd_C"/>
</dbReference>
<dbReference type="CDD" id="cd17646">
    <property type="entry name" value="A_NRPS_AB3403-like"/>
    <property type="match status" value="1"/>
</dbReference>
<dbReference type="GO" id="GO:0031177">
    <property type="term" value="F:phosphopantetheine binding"/>
    <property type="evidence" value="ECO:0007669"/>
    <property type="project" value="TreeGrafter"/>
</dbReference>
<dbReference type="FunFam" id="3.40.50.12780:FF:000012">
    <property type="entry name" value="Non-ribosomal peptide synthetase"/>
    <property type="match status" value="1"/>
</dbReference>
<dbReference type="InterPro" id="IPR036736">
    <property type="entry name" value="ACP-like_sf"/>
</dbReference>
<dbReference type="InterPro" id="IPR009081">
    <property type="entry name" value="PP-bd_ACP"/>
</dbReference>
<dbReference type="EMBL" id="RXFT01000002">
    <property type="protein sequence ID" value="RUR66727.1"/>
    <property type="molecule type" value="Genomic_DNA"/>
</dbReference>
<dbReference type="Gene3D" id="2.30.38.10">
    <property type="entry name" value="Luciferase, Domain 3"/>
    <property type="match status" value="1"/>
</dbReference>
<dbReference type="PANTHER" id="PTHR45527:SF1">
    <property type="entry name" value="FATTY ACID SYNTHASE"/>
    <property type="match status" value="1"/>
</dbReference>
<proteinExistence type="inferred from homology"/>
<dbReference type="InterPro" id="IPR000873">
    <property type="entry name" value="AMP-dep_synth/lig_dom"/>
</dbReference>
<dbReference type="GO" id="GO:0043041">
    <property type="term" value="P:amino acid activation for nonribosomal peptide biosynthetic process"/>
    <property type="evidence" value="ECO:0007669"/>
    <property type="project" value="TreeGrafter"/>
</dbReference>
<dbReference type="Gene3D" id="1.10.10.1830">
    <property type="entry name" value="Non-ribosomal peptide synthase, adenylation domain"/>
    <property type="match status" value="1"/>
</dbReference>
<keyword evidence="3" id="KW-0596">Phosphopantetheine</keyword>
<gene>
    <name evidence="7" type="ORF">EJP67_06580</name>
</gene>
<evidence type="ECO:0000256" key="1">
    <source>
        <dbReference type="ARBA" id="ARBA00001957"/>
    </source>
</evidence>
<dbReference type="Gene3D" id="1.10.1200.10">
    <property type="entry name" value="ACP-like"/>
    <property type="match status" value="1"/>
</dbReference>
<dbReference type="InterPro" id="IPR001242">
    <property type="entry name" value="Condensation_dom"/>
</dbReference>
<dbReference type="InterPro" id="IPR045851">
    <property type="entry name" value="AMP-bd_C_sf"/>
</dbReference>
<feature type="domain" description="Carrier" evidence="6">
    <location>
        <begin position="1060"/>
        <end position="1134"/>
    </location>
</feature>
<comment type="similarity">
    <text evidence="2">Belongs to the ATP-dependent AMP-binding enzyme family.</text>
</comment>
<dbReference type="PROSITE" id="PS00455">
    <property type="entry name" value="AMP_BINDING"/>
    <property type="match status" value="1"/>
</dbReference>
<dbReference type="Gene3D" id="3.30.559.30">
    <property type="entry name" value="Nonribosomal peptide synthetase, condensation domain"/>
    <property type="match status" value="1"/>
</dbReference>
<reference evidence="7 8" key="1">
    <citation type="submission" date="2018-12" db="EMBL/GenBank/DDBJ databases">
        <title>The genome sequences of Variovorax guangxiensis DSM 27352.</title>
        <authorList>
            <person name="Gao J."/>
            <person name="Sun J."/>
        </authorList>
    </citation>
    <scope>NUCLEOTIDE SEQUENCE [LARGE SCALE GENOMIC DNA]</scope>
    <source>
        <strain evidence="7 8">DSM 27352</strain>
    </source>
</reference>
<organism evidence="7 8">
    <name type="scientific">Variovorax guangxiensis</name>
    <dbReference type="NCBI Taxonomy" id="1775474"/>
    <lineage>
        <taxon>Bacteria</taxon>
        <taxon>Pseudomonadati</taxon>
        <taxon>Pseudomonadota</taxon>
        <taxon>Betaproteobacteria</taxon>
        <taxon>Burkholderiales</taxon>
        <taxon>Comamonadaceae</taxon>
        <taxon>Variovorax</taxon>
    </lineage>
</organism>
<dbReference type="FunFam" id="2.30.38.10:FF:000001">
    <property type="entry name" value="Non-ribosomal peptide synthetase PvdI"/>
    <property type="match status" value="1"/>
</dbReference>
<dbReference type="NCBIfam" id="TIGR01733">
    <property type="entry name" value="AA-adenyl-dom"/>
    <property type="match status" value="1"/>
</dbReference>
<dbReference type="PROSITE" id="PS50075">
    <property type="entry name" value="CARRIER"/>
    <property type="match status" value="1"/>
</dbReference>
<dbReference type="RefSeq" id="WP_126020816.1">
    <property type="nucleotide sequence ID" value="NZ_RXFT01000002.1"/>
</dbReference>
<dbReference type="PANTHER" id="PTHR45527">
    <property type="entry name" value="NONRIBOSOMAL PEPTIDE SYNTHETASE"/>
    <property type="match status" value="1"/>
</dbReference>
<dbReference type="SUPFAM" id="SSF52777">
    <property type="entry name" value="CoA-dependent acyltransferases"/>
    <property type="match status" value="2"/>
</dbReference>
<dbReference type="InterPro" id="IPR010071">
    <property type="entry name" value="AA_adenyl_dom"/>
</dbReference>
<dbReference type="Pfam" id="PF13193">
    <property type="entry name" value="AMP-binding_C"/>
    <property type="match status" value="1"/>
</dbReference>
<dbReference type="Pfam" id="PF00668">
    <property type="entry name" value="Condensation"/>
    <property type="match status" value="1"/>
</dbReference>
<dbReference type="FunFam" id="3.40.50.980:FF:000001">
    <property type="entry name" value="Non-ribosomal peptide synthetase"/>
    <property type="match status" value="1"/>
</dbReference>
<dbReference type="InterPro" id="IPR044894">
    <property type="entry name" value="TubC_N_sf"/>
</dbReference>
<dbReference type="SUPFAM" id="SSF47336">
    <property type="entry name" value="ACP-like"/>
    <property type="match status" value="1"/>
</dbReference>
<dbReference type="Gene3D" id="3.30.300.30">
    <property type="match status" value="1"/>
</dbReference>
<name>A0A433MFU2_9BURK</name>
<feature type="compositionally biased region" description="Acidic residues" evidence="5">
    <location>
        <begin position="1156"/>
        <end position="1172"/>
    </location>
</feature>
<dbReference type="CDD" id="cd19544">
    <property type="entry name" value="E-C_NRPS"/>
    <property type="match status" value="1"/>
</dbReference>
<evidence type="ECO:0000256" key="2">
    <source>
        <dbReference type="ARBA" id="ARBA00006432"/>
    </source>
</evidence>
<dbReference type="GO" id="GO:0044550">
    <property type="term" value="P:secondary metabolite biosynthetic process"/>
    <property type="evidence" value="ECO:0007669"/>
    <property type="project" value="UniProtKB-ARBA"/>
</dbReference>
<dbReference type="OrthoDB" id="6297021at2"/>
<comment type="cofactor">
    <cofactor evidence="1">
        <name>pantetheine 4'-phosphate</name>
        <dbReference type="ChEBI" id="CHEBI:47942"/>
    </cofactor>
</comment>
<dbReference type="PROSITE" id="PS00012">
    <property type="entry name" value="PHOSPHOPANTETHEINE"/>
    <property type="match status" value="1"/>
</dbReference>
<dbReference type="GO" id="GO:0003824">
    <property type="term" value="F:catalytic activity"/>
    <property type="evidence" value="ECO:0007669"/>
    <property type="project" value="InterPro"/>
</dbReference>
<evidence type="ECO:0000313" key="7">
    <source>
        <dbReference type="EMBL" id="RUR66727.1"/>
    </source>
</evidence>
<evidence type="ECO:0000256" key="5">
    <source>
        <dbReference type="SAM" id="MobiDB-lite"/>
    </source>
</evidence>
<dbReference type="Pfam" id="PF00550">
    <property type="entry name" value="PP-binding"/>
    <property type="match status" value="1"/>
</dbReference>
<evidence type="ECO:0000259" key="6">
    <source>
        <dbReference type="PROSITE" id="PS50075"/>
    </source>
</evidence>
<evidence type="ECO:0000256" key="3">
    <source>
        <dbReference type="ARBA" id="ARBA00022450"/>
    </source>
</evidence>
<comment type="caution">
    <text evidence="7">The sequence shown here is derived from an EMBL/GenBank/DDBJ whole genome shotgun (WGS) entry which is preliminary data.</text>
</comment>
<dbReference type="InterPro" id="IPR023213">
    <property type="entry name" value="CAT-like_dom_sf"/>
</dbReference>
<dbReference type="Gene3D" id="3.40.50.980">
    <property type="match status" value="2"/>
</dbReference>
<dbReference type="FunFam" id="3.40.50.980:FF:000002">
    <property type="entry name" value="Enterobactin synthetase component F"/>
    <property type="match status" value="1"/>
</dbReference>
<evidence type="ECO:0000313" key="8">
    <source>
        <dbReference type="Proteomes" id="UP000281118"/>
    </source>
</evidence>
<dbReference type="AlphaFoldDB" id="A0A433MFU2"/>
<protein>
    <submittedName>
        <fullName evidence="7">Amino acid adenylation domain-containing protein</fullName>
    </submittedName>
</protein>
<dbReference type="Pfam" id="PF00501">
    <property type="entry name" value="AMP-binding"/>
    <property type="match status" value="1"/>
</dbReference>
<dbReference type="Gene3D" id="3.30.559.10">
    <property type="entry name" value="Chloramphenicol acetyltransferase-like domain"/>
    <property type="match status" value="1"/>
</dbReference>
<dbReference type="GO" id="GO:0005737">
    <property type="term" value="C:cytoplasm"/>
    <property type="evidence" value="ECO:0007669"/>
    <property type="project" value="TreeGrafter"/>
</dbReference>
<dbReference type="InterPro" id="IPR020845">
    <property type="entry name" value="AMP-binding_CS"/>
</dbReference>